<name>A0ABZ2TS99_9FLAO</name>
<protein>
    <submittedName>
        <fullName evidence="1">Acylneuraminate cytidylyltransferase family protein</fullName>
        <ecNumber evidence="1">2.7.7.-</ecNumber>
    </submittedName>
</protein>
<evidence type="ECO:0000313" key="1">
    <source>
        <dbReference type="EMBL" id="WYW55991.1"/>
    </source>
</evidence>
<dbReference type="PANTHER" id="PTHR21485:SF6">
    <property type="entry name" value="N-ACYLNEURAMINATE CYTIDYLYLTRANSFERASE-RELATED"/>
    <property type="match status" value="1"/>
</dbReference>
<dbReference type="InterPro" id="IPR003329">
    <property type="entry name" value="Cytidylyl_trans"/>
</dbReference>
<reference evidence="1 2" key="1">
    <citation type="submission" date="2024-03" db="EMBL/GenBank/DDBJ databases">
        <authorList>
            <person name="Cao K."/>
        </authorList>
    </citation>
    <scope>NUCLEOTIDE SEQUENCE [LARGE SCALE GENOMIC DNA]</scope>
    <source>
        <strain evidence="1 2">MCCC 1K00696</strain>
    </source>
</reference>
<gene>
    <name evidence="1" type="ORF">WG950_01765</name>
</gene>
<dbReference type="PANTHER" id="PTHR21485">
    <property type="entry name" value="HAD SUPERFAMILY MEMBERS CMAS AND KDSC"/>
    <property type="match status" value="1"/>
</dbReference>
<dbReference type="EMBL" id="CP150496">
    <property type="protein sequence ID" value="WYW55991.1"/>
    <property type="molecule type" value="Genomic_DNA"/>
</dbReference>
<accession>A0ABZ2TS99</accession>
<keyword evidence="1" id="KW-0808">Transferase</keyword>
<dbReference type="GO" id="GO:0016779">
    <property type="term" value="F:nucleotidyltransferase activity"/>
    <property type="evidence" value="ECO:0007669"/>
    <property type="project" value="UniProtKB-KW"/>
</dbReference>
<dbReference type="InterPro" id="IPR050793">
    <property type="entry name" value="CMP-NeuNAc_synthase"/>
</dbReference>
<organism evidence="1 2">
    <name type="scientific">Polaribacter marinaquae</name>
    <dbReference type="NCBI Taxonomy" id="1642819"/>
    <lineage>
        <taxon>Bacteria</taxon>
        <taxon>Pseudomonadati</taxon>
        <taxon>Bacteroidota</taxon>
        <taxon>Flavobacteriia</taxon>
        <taxon>Flavobacteriales</taxon>
        <taxon>Flavobacteriaceae</taxon>
    </lineage>
</organism>
<dbReference type="Pfam" id="PF02348">
    <property type="entry name" value="CTP_transf_3"/>
    <property type="match status" value="1"/>
</dbReference>
<dbReference type="Proteomes" id="UP001491088">
    <property type="component" value="Chromosome"/>
</dbReference>
<dbReference type="Gene3D" id="3.90.550.10">
    <property type="entry name" value="Spore Coat Polysaccharide Biosynthesis Protein SpsA, Chain A"/>
    <property type="match status" value="1"/>
</dbReference>
<keyword evidence="1" id="KW-0548">Nucleotidyltransferase</keyword>
<dbReference type="EC" id="2.7.7.-" evidence="1"/>
<dbReference type="RefSeq" id="WP_340933767.1">
    <property type="nucleotide sequence ID" value="NZ_CP150496.1"/>
</dbReference>
<dbReference type="SUPFAM" id="SSF53448">
    <property type="entry name" value="Nucleotide-diphospho-sugar transferases"/>
    <property type="match status" value="1"/>
</dbReference>
<keyword evidence="2" id="KW-1185">Reference proteome</keyword>
<dbReference type="InterPro" id="IPR029044">
    <property type="entry name" value="Nucleotide-diphossugar_trans"/>
</dbReference>
<dbReference type="CDD" id="cd02513">
    <property type="entry name" value="CMP-NeuAc_Synthase"/>
    <property type="match status" value="1"/>
</dbReference>
<evidence type="ECO:0000313" key="2">
    <source>
        <dbReference type="Proteomes" id="UP001491088"/>
    </source>
</evidence>
<sequence length="217" mass="24742">MKVLAIIPARGGSKGIPMKNIINFRGKPLIQWTIEAALQSKYITETIVSSDSNEILEVAKKNKDVLLLKRPNYLAEDSTRTEPVLKHAITSLQNKKYDYIILLQPTSPLRDSKDIDASFKKIEKQNADSLISVCSVEHHPYKTFKLDENGFLKGIINNDFPFSPRQILPDTYRANGAIYIIKTKKFLEKELLITDNTIDYQMSKQKSLDIDTKEDLI</sequence>
<proteinExistence type="predicted"/>